<evidence type="ECO:0000256" key="15">
    <source>
        <dbReference type="ARBA" id="ARBA00029428"/>
    </source>
</evidence>
<evidence type="ECO:0000256" key="12">
    <source>
        <dbReference type="ARBA" id="ARBA00023180"/>
    </source>
</evidence>
<evidence type="ECO:0000256" key="5">
    <source>
        <dbReference type="ARBA" id="ARBA00009644"/>
    </source>
</evidence>
<dbReference type="Proteomes" id="UP000735302">
    <property type="component" value="Unassembled WGS sequence"/>
</dbReference>
<organism evidence="23 24">
    <name type="scientific">Plakobranchus ocellatus</name>
    <dbReference type="NCBI Taxonomy" id="259542"/>
    <lineage>
        <taxon>Eukaryota</taxon>
        <taxon>Metazoa</taxon>
        <taxon>Spiralia</taxon>
        <taxon>Lophotrochozoa</taxon>
        <taxon>Mollusca</taxon>
        <taxon>Gastropoda</taxon>
        <taxon>Heterobranchia</taxon>
        <taxon>Euthyneura</taxon>
        <taxon>Panpulmonata</taxon>
        <taxon>Sacoglossa</taxon>
        <taxon>Placobranchoidea</taxon>
        <taxon>Plakobranchidae</taxon>
        <taxon>Plakobranchus</taxon>
    </lineage>
</organism>
<protein>
    <recommendedName>
        <fullName evidence="18">Lysosome-associated membrane glycoprotein 5</fullName>
    </recommendedName>
    <alternativeName>
        <fullName evidence="19">Lysosome-associated membrane protein 5</fullName>
    </alternativeName>
</protein>
<keyword evidence="14" id="KW-0968">Cytoplasmic vesicle</keyword>
<dbReference type="GO" id="GO:0005765">
    <property type="term" value="C:lysosomal membrane"/>
    <property type="evidence" value="ECO:0007669"/>
    <property type="project" value="TreeGrafter"/>
</dbReference>
<evidence type="ECO:0000256" key="2">
    <source>
        <dbReference type="ARBA" id="ARBA00004158"/>
    </source>
</evidence>
<evidence type="ECO:0000256" key="13">
    <source>
        <dbReference type="ARBA" id="ARBA00023273"/>
    </source>
</evidence>
<evidence type="ECO:0000256" key="18">
    <source>
        <dbReference type="ARBA" id="ARBA00074379"/>
    </source>
</evidence>
<dbReference type="Gene3D" id="2.40.160.110">
    <property type="match status" value="2"/>
</dbReference>
<keyword evidence="11 20" id="KW-0472">Membrane</keyword>
<keyword evidence="12" id="KW-0325">Glycoprotein</keyword>
<dbReference type="PANTHER" id="PTHR11506">
    <property type="entry name" value="LYSOSOME-ASSOCIATED MEMBRANE GLYCOPROTEIN"/>
    <property type="match status" value="1"/>
</dbReference>
<feature type="transmembrane region" description="Helical" evidence="20">
    <location>
        <begin position="435"/>
        <end position="456"/>
    </location>
</feature>
<evidence type="ECO:0000256" key="20">
    <source>
        <dbReference type="SAM" id="Phobius"/>
    </source>
</evidence>
<evidence type="ECO:0000256" key="19">
    <source>
        <dbReference type="ARBA" id="ARBA00076257"/>
    </source>
</evidence>
<name>A0AAV3YGV3_9GAST</name>
<comment type="subcellular location">
    <subcellularLocation>
        <location evidence="4">Cell projection</location>
        <location evidence="4">Dendrite</location>
    </subcellularLocation>
    <subcellularLocation>
        <location evidence="17">Cell projection</location>
        <location evidence="17">Growth cone membrane</location>
        <topology evidence="17">Single-pass type I membrane protein</topology>
    </subcellularLocation>
    <subcellularLocation>
        <location evidence="15">Cytoplasmic vesicle</location>
        <location evidence="15">Secretory vesicle</location>
        <location evidence="15">Synaptic vesicle membrane</location>
        <topology evidence="15">Single-pass type I membrane protein</topology>
    </subcellularLocation>
    <subcellularLocation>
        <location evidence="2">Early endosome membrane</location>
        <topology evidence="2">Single-pass type I membrane protein</topology>
    </subcellularLocation>
    <subcellularLocation>
        <location evidence="1">Endoplasmic reticulum-Golgi intermediate compartment membrane</location>
        <topology evidence="1">Single-pass type I membrane protein</topology>
    </subcellularLocation>
    <subcellularLocation>
        <location evidence="3">Recycling endosome</location>
    </subcellularLocation>
</comment>
<keyword evidence="13" id="KW-0966">Cell projection</keyword>
<evidence type="ECO:0000256" key="9">
    <source>
        <dbReference type="ARBA" id="ARBA00022989"/>
    </source>
</evidence>
<dbReference type="GO" id="GO:0031902">
    <property type="term" value="C:late endosome membrane"/>
    <property type="evidence" value="ECO:0007669"/>
    <property type="project" value="TreeGrafter"/>
</dbReference>
<evidence type="ECO:0000256" key="8">
    <source>
        <dbReference type="ARBA" id="ARBA00022753"/>
    </source>
</evidence>
<feature type="chain" id="PRO_5043416467" description="Lysosome-associated membrane glycoprotein 5" evidence="21">
    <location>
        <begin position="23"/>
        <end position="468"/>
    </location>
</feature>
<proteinExistence type="inferred from homology"/>
<dbReference type="AlphaFoldDB" id="A0AAV3YGV3"/>
<gene>
    <name evidence="23" type="ORF">PoB_000801900</name>
</gene>
<accession>A0AAV3YGV3</accession>
<evidence type="ECO:0000313" key="23">
    <source>
        <dbReference type="EMBL" id="GFN81513.1"/>
    </source>
</evidence>
<dbReference type="InterPro" id="IPR048528">
    <property type="entry name" value="Lamp2-like_luminal"/>
</dbReference>
<reference evidence="23 24" key="1">
    <citation type="journal article" date="2021" name="Elife">
        <title>Chloroplast acquisition without the gene transfer in kleptoplastic sea slugs, Plakobranchus ocellatus.</title>
        <authorList>
            <person name="Maeda T."/>
            <person name="Takahashi S."/>
            <person name="Yoshida T."/>
            <person name="Shimamura S."/>
            <person name="Takaki Y."/>
            <person name="Nagai Y."/>
            <person name="Toyoda A."/>
            <person name="Suzuki Y."/>
            <person name="Arimoto A."/>
            <person name="Ishii H."/>
            <person name="Satoh N."/>
            <person name="Nishiyama T."/>
            <person name="Hasebe M."/>
            <person name="Maruyama T."/>
            <person name="Minagawa J."/>
            <person name="Obokata J."/>
            <person name="Shigenobu S."/>
        </authorList>
    </citation>
    <scope>NUCLEOTIDE SEQUENCE [LARGE SCALE GENOMIC DNA]</scope>
</reference>
<evidence type="ECO:0000256" key="21">
    <source>
        <dbReference type="SAM" id="SignalP"/>
    </source>
</evidence>
<evidence type="ECO:0000256" key="7">
    <source>
        <dbReference type="ARBA" id="ARBA00022729"/>
    </source>
</evidence>
<evidence type="ECO:0000256" key="6">
    <source>
        <dbReference type="ARBA" id="ARBA00022692"/>
    </source>
</evidence>
<evidence type="ECO:0000313" key="24">
    <source>
        <dbReference type="Proteomes" id="UP000735302"/>
    </source>
</evidence>
<evidence type="ECO:0000256" key="17">
    <source>
        <dbReference type="ARBA" id="ARBA00060492"/>
    </source>
</evidence>
<sequence length="468" mass="51865">MMYSYAALASVVLFTVIARISTEPRHFEVINEKTNKTCIMMDVDLSVEFTAVKVEEEVIIRIVNLQGKDVRARGECNDEAHYLAIFFAEKTLWAIAFVLHDSDVVSMFHVVKFVPKEVFGEAVNIEETLTFSDPREQYLSNKNCSYKCDIEDVFSYVSYVPLPQEFEFSVKVNIISIQTQGFGLTGEEYGEAEECVAPVPVSPASPPLQTEVPATLIPVTVTSKPLPIVSTTFKPSPEAPVNNYKVQNEGITCIAMQSALTLYIQYAVKDSHALKTAIVQIPTSASATGNCYFSSTTQTLQIEFFKRWSLIMKFSTNNRANNKEKGSTIRPSYRISNMTLILVVDERIFPGSLKKPGTIEIVTTLSKQPNFPKVAASSDFYQCESESITTLTESVQVHTRHLKFKAFNTASTIGFGGPATVCSADKSESKSNTGLIVGIVMTIIAIASAAFIFAMLRARRKTTYENIH</sequence>
<dbReference type="EMBL" id="BLXT01000945">
    <property type="protein sequence ID" value="GFN81513.1"/>
    <property type="molecule type" value="Genomic_DNA"/>
</dbReference>
<evidence type="ECO:0000256" key="14">
    <source>
        <dbReference type="ARBA" id="ARBA00023329"/>
    </source>
</evidence>
<dbReference type="InterPro" id="IPR002000">
    <property type="entry name" value="Lysosome-assoc_membr_glycop"/>
</dbReference>
<keyword evidence="10" id="KW-0770">Synapse</keyword>
<evidence type="ECO:0000256" key="16">
    <source>
        <dbReference type="ARBA" id="ARBA00053950"/>
    </source>
</evidence>
<dbReference type="GO" id="GO:0005886">
    <property type="term" value="C:plasma membrane"/>
    <property type="evidence" value="ECO:0007669"/>
    <property type="project" value="UniProtKB-SubCell"/>
</dbReference>
<feature type="domain" description="Lysosome-associated membrane glycoprotein 2-like luminal" evidence="22">
    <location>
        <begin position="241"/>
        <end position="320"/>
    </location>
</feature>
<keyword evidence="8" id="KW-0967">Endosome</keyword>
<feature type="signal peptide" evidence="21">
    <location>
        <begin position="1"/>
        <end position="22"/>
    </location>
</feature>
<evidence type="ECO:0000256" key="11">
    <source>
        <dbReference type="ARBA" id="ARBA00023136"/>
    </source>
</evidence>
<evidence type="ECO:0000256" key="4">
    <source>
        <dbReference type="ARBA" id="ARBA00004279"/>
    </source>
</evidence>
<evidence type="ECO:0000256" key="3">
    <source>
        <dbReference type="ARBA" id="ARBA00004172"/>
    </source>
</evidence>
<keyword evidence="7 21" id="KW-0732">Signal</keyword>
<dbReference type="Pfam" id="PF01299">
    <property type="entry name" value="Lamp2-like_luminal"/>
    <property type="match status" value="1"/>
</dbReference>
<keyword evidence="6 20" id="KW-0812">Transmembrane</keyword>
<dbReference type="GO" id="GO:0072594">
    <property type="term" value="P:establishment of protein localization to organelle"/>
    <property type="evidence" value="ECO:0007669"/>
    <property type="project" value="TreeGrafter"/>
</dbReference>
<comment type="caution">
    <text evidence="23">The sequence shown here is derived from an EMBL/GenBank/DDBJ whole genome shotgun (WGS) entry which is preliminary data.</text>
</comment>
<dbReference type="PANTHER" id="PTHR11506:SF35">
    <property type="entry name" value="LYSOSOME-ASSOCIATED MEMBRANE GLYCOPROTEIN 5"/>
    <property type="match status" value="1"/>
</dbReference>
<evidence type="ECO:0000256" key="1">
    <source>
        <dbReference type="ARBA" id="ARBA00004151"/>
    </source>
</evidence>
<keyword evidence="9 20" id="KW-1133">Transmembrane helix</keyword>
<keyword evidence="24" id="KW-1185">Reference proteome</keyword>
<evidence type="ECO:0000259" key="22">
    <source>
        <dbReference type="Pfam" id="PF01299"/>
    </source>
</evidence>
<comment type="function">
    <text evidence="16">Plays a role in short-term synaptic plasticity in a subset of GABAergic neurons in the brain.</text>
</comment>
<comment type="similarity">
    <text evidence="5">Belongs to the LAMP family.</text>
</comment>
<evidence type="ECO:0000256" key="10">
    <source>
        <dbReference type="ARBA" id="ARBA00023018"/>
    </source>
</evidence>